<comment type="catalytic activity">
    <reaction evidence="13">
        <text>(5Z,8Z,11Z,14Z)-eicosatetraenoyl-CoA + H2O = (5Z,8Z,11Z,14Z)-eicosatetraenoate + CoA + H(+)</text>
        <dbReference type="Rhea" id="RHEA:40151"/>
        <dbReference type="ChEBI" id="CHEBI:15377"/>
        <dbReference type="ChEBI" id="CHEBI:15378"/>
        <dbReference type="ChEBI" id="CHEBI:32395"/>
        <dbReference type="ChEBI" id="CHEBI:57287"/>
        <dbReference type="ChEBI" id="CHEBI:57368"/>
    </reaction>
    <physiologicalReaction direction="left-to-right" evidence="13">
        <dbReference type="Rhea" id="RHEA:40152"/>
    </physiologicalReaction>
</comment>
<evidence type="ECO:0000256" key="6">
    <source>
        <dbReference type="ARBA" id="ARBA00022703"/>
    </source>
</evidence>
<evidence type="ECO:0000256" key="11">
    <source>
        <dbReference type="ARBA" id="ARBA00023136"/>
    </source>
</evidence>
<evidence type="ECO:0000256" key="4">
    <source>
        <dbReference type="ARBA" id="ARBA00022475"/>
    </source>
</evidence>
<dbReference type="GO" id="GO:0006631">
    <property type="term" value="P:fatty acid metabolic process"/>
    <property type="evidence" value="ECO:0007669"/>
    <property type="project" value="UniProtKB-KW"/>
</dbReference>
<comment type="catalytic activity">
    <reaction evidence="23">
        <text>tetradecanoyl-CoA + H2O = tetradecanoate + CoA + H(+)</text>
        <dbReference type="Rhea" id="RHEA:40119"/>
        <dbReference type="ChEBI" id="CHEBI:15377"/>
        <dbReference type="ChEBI" id="CHEBI:15378"/>
        <dbReference type="ChEBI" id="CHEBI:30807"/>
        <dbReference type="ChEBI" id="CHEBI:57287"/>
        <dbReference type="ChEBI" id="CHEBI:57385"/>
    </reaction>
    <physiologicalReaction direction="left-to-right" evidence="23">
        <dbReference type="Rhea" id="RHEA:40120"/>
    </physiologicalReaction>
</comment>
<dbReference type="HOGENOM" id="CLU_094961_1_0_11"/>
<dbReference type="PANTHER" id="PTHR12418">
    <property type="entry name" value="ACYL-COENZYME A THIOESTERASE THEM4"/>
    <property type="match status" value="1"/>
</dbReference>
<dbReference type="AlphaFoldDB" id="Q0RW09"/>
<evidence type="ECO:0000256" key="2">
    <source>
        <dbReference type="ARBA" id="ARBA00004496"/>
    </source>
</evidence>
<accession>Q0RW09</accession>
<keyword evidence="25" id="KW-0614">Plasmid</keyword>
<proteinExistence type="inferred from homology"/>
<protein>
    <recommendedName>
        <fullName evidence="17">Acyl-coenzyme A thioesterase THEM4</fullName>
        <ecNumber evidence="16">3.1.2.2</ecNumber>
    </recommendedName>
    <alternativeName>
        <fullName evidence="18">Thioesterase superfamily member 4</fullName>
    </alternativeName>
</protein>
<comment type="catalytic activity">
    <reaction evidence="19">
        <text>octanoyl-CoA + H2O = octanoate + CoA + H(+)</text>
        <dbReference type="Rhea" id="RHEA:30143"/>
        <dbReference type="ChEBI" id="CHEBI:15377"/>
        <dbReference type="ChEBI" id="CHEBI:15378"/>
        <dbReference type="ChEBI" id="CHEBI:25646"/>
        <dbReference type="ChEBI" id="CHEBI:57287"/>
        <dbReference type="ChEBI" id="CHEBI:57386"/>
    </reaction>
    <physiologicalReaction direction="left-to-right" evidence="19">
        <dbReference type="Rhea" id="RHEA:30144"/>
    </physiologicalReaction>
</comment>
<evidence type="ECO:0000313" key="25">
    <source>
        <dbReference type="EMBL" id="ABH00527.1"/>
    </source>
</evidence>
<evidence type="ECO:0000259" key="24">
    <source>
        <dbReference type="Pfam" id="PF03061"/>
    </source>
</evidence>
<dbReference type="InterPro" id="IPR029069">
    <property type="entry name" value="HotDog_dom_sf"/>
</dbReference>
<comment type="similarity">
    <text evidence="15">Belongs to the THEM4/THEM5 thioesterase family.</text>
</comment>
<dbReference type="Proteomes" id="UP000008710">
    <property type="component" value="Plasmid pRHL2"/>
</dbReference>
<dbReference type="SUPFAM" id="SSF54637">
    <property type="entry name" value="Thioesterase/thiol ester dehydrase-isomerase"/>
    <property type="match status" value="1"/>
</dbReference>
<dbReference type="CDD" id="cd03443">
    <property type="entry name" value="PaaI_thioesterase"/>
    <property type="match status" value="1"/>
</dbReference>
<keyword evidence="7" id="KW-0378">Hydrolase</keyword>
<dbReference type="GO" id="GO:0005737">
    <property type="term" value="C:cytoplasm"/>
    <property type="evidence" value="ECO:0007669"/>
    <property type="project" value="UniProtKB-SubCell"/>
</dbReference>
<name>Q0RW09_RHOJR</name>
<dbReference type="PANTHER" id="PTHR12418:SF19">
    <property type="entry name" value="ACYL-COENZYME A THIOESTERASE THEM4"/>
    <property type="match status" value="1"/>
</dbReference>
<evidence type="ECO:0000256" key="23">
    <source>
        <dbReference type="ARBA" id="ARBA00048180"/>
    </source>
</evidence>
<keyword evidence="11" id="KW-0472">Membrane</keyword>
<evidence type="ECO:0000256" key="14">
    <source>
        <dbReference type="ARBA" id="ARBA00037002"/>
    </source>
</evidence>
<dbReference type="Pfam" id="PF03061">
    <property type="entry name" value="4HBT"/>
    <property type="match status" value="1"/>
</dbReference>
<dbReference type="EC" id="3.1.2.2" evidence="16"/>
<comment type="catalytic activity">
    <reaction evidence="20">
        <text>hexadecanoyl-CoA + H2O = hexadecanoate + CoA + H(+)</text>
        <dbReference type="Rhea" id="RHEA:16645"/>
        <dbReference type="ChEBI" id="CHEBI:7896"/>
        <dbReference type="ChEBI" id="CHEBI:15377"/>
        <dbReference type="ChEBI" id="CHEBI:15378"/>
        <dbReference type="ChEBI" id="CHEBI:57287"/>
        <dbReference type="ChEBI" id="CHEBI:57379"/>
        <dbReference type="EC" id="3.1.2.2"/>
    </reaction>
    <physiologicalReaction direction="left-to-right" evidence="20">
        <dbReference type="Rhea" id="RHEA:16646"/>
    </physiologicalReaction>
</comment>
<keyword evidence="6" id="KW-0053">Apoptosis</keyword>
<organism evidence="25 26">
    <name type="scientific">Rhodococcus jostii (strain RHA1)</name>
    <dbReference type="NCBI Taxonomy" id="101510"/>
    <lineage>
        <taxon>Bacteria</taxon>
        <taxon>Bacillati</taxon>
        <taxon>Actinomycetota</taxon>
        <taxon>Actinomycetes</taxon>
        <taxon>Mycobacteriales</taxon>
        <taxon>Nocardiaceae</taxon>
        <taxon>Rhodococcus</taxon>
    </lineage>
</organism>
<comment type="catalytic activity">
    <reaction evidence="14">
        <text>(9Z)-octadecenoyl-CoA + H2O = (9Z)-octadecenoate + CoA + H(+)</text>
        <dbReference type="Rhea" id="RHEA:40139"/>
        <dbReference type="ChEBI" id="CHEBI:15377"/>
        <dbReference type="ChEBI" id="CHEBI:15378"/>
        <dbReference type="ChEBI" id="CHEBI:30823"/>
        <dbReference type="ChEBI" id="CHEBI:57287"/>
        <dbReference type="ChEBI" id="CHEBI:57387"/>
    </reaction>
    <physiologicalReaction direction="left-to-right" evidence="14">
        <dbReference type="Rhea" id="RHEA:40140"/>
    </physiologicalReaction>
</comment>
<keyword evidence="5" id="KW-0963">Cytoplasm</keyword>
<dbReference type="EMBL" id="CP000433">
    <property type="protein sequence ID" value="ABH00527.1"/>
    <property type="molecule type" value="Genomic_DNA"/>
</dbReference>
<evidence type="ECO:0000256" key="7">
    <source>
        <dbReference type="ARBA" id="ARBA00022801"/>
    </source>
</evidence>
<geneLocation type="plasmid" evidence="25 26">
    <name>pRHL2</name>
</geneLocation>
<evidence type="ECO:0000256" key="3">
    <source>
        <dbReference type="ARBA" id="ARBA00004632"/>
    </source>
</evidence>
<dbReference type="InterPro" id="IPR052365">
    <property type="entry name" value="THEM4/THEM5_acyl-CoA_thioest"/>
</dbReference>
<dbReference type="OrthoDB" id="3474675at2"/>
<keyword evidence="8" id="KW-0276">Fatty acid metabolism</keyword>
<feature type="domain" description="Thioesterase" evidence="24">
    <location>
        <begin position="104"/>
        <end position="175"/>
    </location>
</feature>
<sequence length="193" mass="21146">MSRQAPAAPVGYPDLMKALRSVQDRISESVPDAGLVADVTHLLREIVCLLEPSVEENEWLRLSGTLDELPGRGQAFIPAIEYDRLEDGRVAGRVEFSSFHLGGNGAAHGGAIPLLFDDVLGRMVNHDQTSVARTANLSVDYRNVTPVGRDLEVQAWIEREEGRKTYARGELWDGQVLCAEARGLFVTLQPGQP</sequence>
<evidence type="ECO:0000256" key="1">
    <source>
        <dbReference type="ARBA" id="ARBA00004170"/>
    </source>
</evidence>
<keyword evidence="12" id="KW-0966">Cell projection</keyword>
<gene>
    <name evidence="25" type="ordered locus">RHA1_ro10338</name>
</gene>
<evidence type="ECO:0000256" key="15">
    <source>
        <dbReference type="ARBA" id="ARBA00038456"/>
    </source>
</evidence>
<dbReference type="PATRIC" id="fig|101510.16.peg.8730"/>
<comment type="catalytic activity">
    <reaction evidence="22">
        <text>dodecanoyl-CoA + H2O = dodecanoate + CoA + H(+)</text>
        <dbReference type="Rhea" id="RHEA:30135"/>
        <dbReference type="ChEBI" id="CHEBI:15377"/>
        <dbReference type="ChEBI" id="CHEBI:15378"/>
        <dbReference type="ChEBI" id="CHEBI:18262"/>
        <dbReference type="ChEBI" id="CHEBI:57287"/>
        <dbReference type="ChEBI" id="CHEBI:57375"/>
    </reaction>
    <physiologicalReaction direction="left-to-right" evidence="22">
        <dbReference type="Rhea" id="RHEA:30136"/>
    </physiologicalReaction>
</comment>
<dbReference type="InterPro" id="IPR006683">
    <property type="entry name" value="Thioestr_dom"/>
</dbReference>
<evidence type="ECO:0000256" key="22">
    <source>
        <dbReference type="ARBA" id="ARBA00048074"/>
    </source>
</evidence>
<reference evidence="26" key="1">
    <citation type="journal article" date="2006" name="Proc. Natl. Acad. Sci. U.S.A.">
        <title>The complete genome of Rhodococcus sp. RHA1 provides insights into a catabolic powerhouse.</title>
        <authorList>
            <person name="McLeod M.P."/>
            <person name="Warren R.L."/>
            <person name="Hsiao W.W.L."/>
            <person name="Araki N."/>
            <person name="Myhre M."/>
            <person name="Fernandes C."/>
            <person name="Miyazawa D."/>
            <person name="Wong W."/>
            <person name="Lillquist A.L."/>
            <person name="Wang D."/>
            <person name="Dosanjh M."/>
            <person name="Hara H."/>
            <person name="Petrescu A."/>
            <person name="Morin R.D."/>
            <person name="Yang G."/>
            <person name="Stott J.M."/>
            <person name="Schein J.E."/>
            <person name="Shin H."/>
            <person name="Smailus D."/>
            <person name="Siddiqui A.S."/>
            <person name="Marra M.A."/>
            <person name="Jones S.J.M."/>
            <person name="Holt R."/>
            <person name="Brinkman F.S.L."/>
            <person name="Miyauchi K."/>
            <person name="Fukuda M."/>
            <person name="Davies J.E."/>
            <person name="Mohn W.W."/>
            <person name="Eltis L.D."/>
        </authorList>
    </citation>
    <scope>NUCLEOTIDE SEQUENCE [LARGE SCALE GENOMIC DNA]</scope>
    <source>
        <strain evidence="26">RHA1</strain>
    </source>
</reference>
<keyword evidence="9" id="KW-0809">Transit peptide</keyword>
<comment type="catalytic activity">
    <reaction evidence="21">
        <text>decanoyl-CoA + H2O = decanoate + CoA + H(+)</text>
        <dbReference type="Rhea" id="RHEA:40059"/>
        <dbReference type="ChEBI" id="CHEBI:15377"/>
        <dbReference type="ChEBI" id="CHEBI:15378"/>
        <dbReference type="ChEBI" id="CHEBI:27689"/>
        <dbReference type="ChEBI" id="CHEBI:57287"/>
        <dbReference type="ChEBI" id="CHEBI:61430"/>
    </reaction>
    <physiologicalReaction direction="left-to-right" evidence="21">
        <dbReference type="Rhea" id="RHEA:40060"/>
    </physiologicalReaction>
</comment>
<evidence type="ECO:0000256" key="16">
    <source>
        <dbReference type="ARBA" id="ARBA00038848"/>
    </source>
</evidence>
<evidence type="ECO:0000256" key="10">
    <source>
        <dbReference type="ARBA" id="ARBA00023098"/>
    </source>
</evidence>
<evidence type="ECO:0000313" key="26">
    <source>
        <dbReference type="Proteomes" id="UP000008710"/>
    </source>
</evidence>
<keyword evidence="4" id="KW-1003">Cell membrane</keyword>
<dbReference type="GO" id="GO:0016020">
    <property type="term" value="C:membrane"/>
    <property type="evidence" value="ECO:0007669"/>
    <property type="project" value="UniProtKB-SubCell"/>
</dbReference>
<evidence type="ECO:0000256" key="9">
    <source>
        <dbReference type="ARBA" id="ARBA00022946"/>
    </source>
</evidence>
<dbReference type="Gene3D" id="3.10.129.10">
    <property type="entry name" value="Hotdog Thioesterase"/>
    <property type="match status" value="1"/>
</dbReference>
<dbReference type="KEGG" id="rha:RHA1_ro10338"/>
<evidence type="ECO:0000256" key="5">
    <source>
        <dbReference type="ARBA" id="ARBA00022490"/>
    </source>
</evidence>
<evidence type="ECO:0000256" key="13">
    <source>
        <dbReference type="ARBA" id="ARBA00035852"/>
    </source>
</evidence>
<dbReference type="GO" id="GO:0016787">
    <property type="term" value="F:hydrolase activity"/>
    <property type="evidence" value="ECO:0007669"/>
    <property type="project" value="UniProtKB-KW"/>
</dbReference>
<comment type="subcellular location">
    <subcellularLocation>
        <location evidence="3">Cell projection</location>
        <location evidence="3">Ruffle membrane</location>
    </subcellularLocation>
    <subcellularLocation>
        <location evidence="2">Cytoplasm</location>
    </subcellularLocation>
    <subcellularLocation>
        <location evidence="1">Membrane</location>
        <topology evidence="1">Peripheral membrane protein</topology>
    </subcellularLocation>
</comment>
<evidence type="ECO:0000256" key="18">
    <source>
        <dbReference type="ARBA" id="ARBA00043210"/>
    </source>
</evidence>
<evidence type="ECO:0000256" key="21">
    <source>
        <dbReference type="ARBA" id="ARBA00047969"/>
    </source>
</evidence>
<keyword evidence="10" id="KW-0443">Lipid metabolism</keyword>
<evidence type="ECO:0000256" key="8">
    <source>
        <dbReference type="ARBA" id="ARBA00022832"/>
    </source>
</evidence>
<evidence type="ECO:0000256" key="20">
    <source>
        <dbReference type="ARBA" id="ARBA00047734"/>
    </source>
</evidence>
<evidence type="ECO:0000256" key="12">
    <source>
        <dbReference type="ARBA" id="ARBA00023273"/>
    </source>
</evidence>
<evidence type="ECO:0000256" key="19">
    <source>
        <dbReference type="ARBA" id="ARBA00047588"/>
    </source>
</evidence>
<evidence type="ECO:0000256" key="17">
    <source>
        <dbReference type="ARBA" id="ARBA00040123"/>
    </source>
</evidence>